<protein>
    <recommendedName>
        <fullName evidence="9">Type II secretion system protein GspC N-terminal domain-containing protein</fullName>
    </recommendedName>
</protein>
<keyword evidence="3" id="KW-1003">Cell membrane</keyword>
<evidence type="ECO:0000256" key="5">
    <source>
        <dbReference type="ARBA" id="ARBA00022692"/>
    </source>
</evidence>
<keyword evidence="5" id="KW-0812">Transmembrane</keyword>
<dbReference type="GO" id="GO:0005886">
    <property type="term" value="C:plasma membrane"/>
    <property type="evidence" value="ECO:0007669"/>
    <property type="project" value="UniProtKB-SubCell"/>
</dbReference>
<evidence type="ECO:0000256" key="3">
    <source>
        <dbReference type="ARBA" id="ARBA00022475"/>
    </source>
</evidence>
<dbReference type="InterPro" id="IPR024961">
    <property type="entry name" value="T2SS_GspC_N"/>
</dbReference>
<dbReference type="Pfam" id="PF11356">
    <property type="entry name" value="T2SSC"/>
    <property type="match status" value="1"/>
</dbReference>
<dbReference type="EMBL" id="CP059851">
    <property type="protein sequence ID" value="QMW21746.1"/>
    <property type="molecule type" value="Genomic_DNA"/>
</dbReference>
<evidence type="ECO:0000256" key="1">
    <source>
        <dbReference type="ARBA" id="ARBA00004533"/>
    </source>
</evidence>
<keyword evidence="7" id="KW-1133">Transmembrane helix</keyword>
<dbReference type="RefSeq" id="WP_182294592.1">
    <property type="nucleotide sequence ID" value="NZ_CP059851.1"/>
</dbReference>
<organism evidence="10 11">
    <name type="scientific">Sandaracinobacteroides saxicola</name>
    <dbReference type="NCBI Taxonomy" id="2759707"/>
    <lineage>
        <taxon>Bacteria</taxon>
        <taxon>Pseudomonadati</taxon>
        <taxon>Pseudomonadota</taxon>
        <taxon>Alphaproteobacteria</taxon>
        <taxon>Sphingomonadales</taxon>
        <taxon>Sphingosinicellaceae</taxon>
        <taxon>Sandaracinobacteroides</taxon>
    </lineage>
</organism>
<evidence type="ECO:0000256" key="7">
    <source>
        <dbReference type="ARBA" id="ARBA00022989"/>
    </source>
</evidence>
<reference evidence="10 11" key="1">
    <citation type="submission" date="2020-07" db="EMBL/GenBank/DDBJ databases">
        <title>Complete genome sequence for Sandaracinobacter sp. M6.</title>
        <authorList>
            <person name="Tang Y."/>
            <person name="Liu Q."/>
            <person name="Guo Z."/>
            <person name="Lei P."/>
            <person name="Huang B."/>
        </authorList>
    </citation>
    <scope>NUCLEOTIDE SEQUENCE [LARGE SCALE GENOMIC DNA]</scope>
    <source>
        <strain evidence="10 11">M6</strain>
    </source>
</reference>
<keyword evidence="11" id="KW-1185">Reference proteome</keyword>
<evidence type="ECO:0000313" key="11">
    <source>
        <dbReference type="Proteomes" id="UP000515292"/>
    </source>
</evidence>
<evidence type="ECO:0000256" key="4">
    <source>
        <dbReference type="ARBA" id="ARBA00022519"/>
    </source>
</evidence>
<gene>
    <name evidence="10" type="ORF">H3309_10050</name>
</gene>
<proteinExistence type="predicted"/>
<dbReference type="Gene3D" id="2.30.30.830">
    <property type="match status" value="1"/>
</dbReference>
<keyword evidence="4" id="KW-0997">Cell inner membrane</keyword>
<evidence type="ECO:0000256" key="6">
    <source>
        <dbReference type="ARBA" id="ARBA00022927"/>
    </source>
</evidence>
<evidence type="ECO:0000256" key="2">
    <source>
        <dbReference type="ARBA" id="ARBA00022448"/>
    </source>
</evidence>
<keyword evidence="2" id="KW-0813">Transport</keyword>
<evidence type="ECO:0000256" key="8">
    <source>
        <dbReference type="ARBA" id="ARBA00023136"/>
    </source>
</evidence>
<feature type="domain" description="Type II secretion system protein GspC N-terminal" evidence="9">
    <location>
        <begin position="63"/>
        <end position="140"/>
    </location>
</feature>
<evidence type="ECO:0000259" key="9">
    <source>
        <dbReference type="Pfam" id="PF11356"/>
    </source>
</evidence>
<keyword evidence="8" id="KW-0472">Membrane</keyword>
<dbReference type="Proteomes" id="UP000515292">
    <property type="component" value="Chromosome"/>
</dbReference>
<dbReference type="KEGG" id="sand:H3309_10050"/>
<name>A0A7G5IEF4_9SPHN</name>
<sequence length="187" mass="18597">MTPITSSFLPSRWHGGHLLLAALVLLALLLAGRAVMLLAFPGPPAPLPAPPPATDLSLLGRVDPFFSASDGADLPVTSLTLSLHGLRADSASGRGSAIIAGSDGVQASYAVGDSIAGATLVAVRADHVVLENGGVREALWLDAGEGVAEPAATVPVAQPAAPAQAGVPADAMVQPPAVIGDDTQKGQ</sequence>
<accession>A0A7G5IEF4</accession>
<dbReference type="AlphaFoldDB" id="A0A7G5IEF4"/>
<keyword evidence="6" id="KW-0653">Protein transport</keyword>
<comment type="subcellular location">
    <subcellularLocation>
        <location evidence="1">Cell inner membrane</location>
    </subcellularLocation>
</comment>
<evidence type="ECO:0000313" key="10">
    <source>
        <dbReference type="EMBL" id="QMW21746.1"/>
    </source>
</evidence>
<dbReference type="GO" id="GO:0015031">
    <property type="term" value="P:protein transport"/>
    <property type="evidence" value="ECO:0007669"/>
    <property type="project" value="UniProtKB-KW"/>
</dbReference>